<sequence length="101" mass="11789">MNFLSQYDTQIADLCRRYSVERLFAFGSVLTDRFNDESDVDLIVDIADESPLEYADNYFNLKFGLSDLFGRPVDLLENKALRNAQMRKHIDESKQLIYAKQ</sequence>
<accession>W2CR27</accession>
<feature type="domain" description="Polymerase beta nucleotidyltransferase" evidence="8">
    <location>
        <begin position="10"/>
        <end position="100"/>
    </location>
</feature>
<dbReference type="Proteomes" id="UP000034982">
    <property type="component" value="Unassembled WGS sequence"/>
</dbReference>
<evidence type="ECO:0000256" key="3">
    <source>
        <dbReference type="ARBA" id="ARBA00022695"/>
    </source>
</evidence>
<keyword evidence="5" id="KW-0547">Nucleotide-binding</keyword>
<dbReference type="PANTHER" id="PTHR33571">
    <property type="entry name" value="SSL8005 PROTEIN"/>
    <property type="match status" value="1"/>
</dbReference>
<gene>
    <name evidence="9" type="ORF">T230_05810</name>
</gene>
<dbReference type="EMBL" id="AYYE01000877">
    <property type="protein sequence ID" value="ETK08956.1"/>
    <property type="molecule type" value="Genomic_DNA"/>
</dbReference>
<keyword evidence="6" id="KW-0067">ATP-binding</keyword>
<dbReference type="PATRIC" id="fig|1411022.3.peg.471"/>
<dbReference type="InterPro" id="IPR041633">
    <property type="entry name" value="Polbeta"/>
</dbReference>
<comment type="caution">
    <text evidence="9">The sequence shown here is derived from an EMBL/GenBank/DDBJ whole genome shotgun (WGS) entry which is preliminary data.</text>
</comment>
<dbReference type="InterPro" id="IPR052038">
    <property type="entry name" value="Type-VII_TA_antitoxin"/>
</dbReference>
<dbReference type="PANTHER" id="PTHR33571:SF12">
    <property type="entry name" value="BSL3053 PROTEIN"/>
    <property type="match status" value="1"/>
</dbReference>
<name>W2CR27_9BACT</name>
<keyword evidence="4" id="KW-0479">Metal-binding</keyword>
<dbReference type="GO" id="GO:0005524">
    <property type="term" value="F:ATP binding"/>
    <property type="evidence" value="ECO:0007669"/>
    <property type="project" value="UniProtKB-KW"/>
</dbReference>
<evidence type="ECO:0000313" key="9">
    <source>
        <dbReference type="EMBL" id="ETK08956.1"/>
    </source>
</evidence>
<dbReference type="InterPro" id="IPR043519">
    <property type="entry name" value="NT_sf"/>
</dbReference>
<evidence type="ECO:0000256" key="1">
    <source>
        <dbReference type="ARBA" id="ARBA00001946"/>
    </source>
</evidence>
<evidence type="ECO:0000313" key="10">
    <source>
        <dbReference type="Proteomes" id="UP000034982"/>
    </source>
</evidence>
<evidence type="ECO:0000256" key="6">
    <source>
        <dbReference type="ARBA" id="ARBA00022840"/>
    </source>
</evidence>
<keyword evidence="3" id="KW-0548">Nucleotidyltransferase</keyword>
<keyword evidence="2 9" id="KW-0808">Transferase</keyword>
<protein>
    <submittedName>
        <fullName evidence="9">Nucleotidyltransferase</fullName>
    </submittedName>
</protein>
<organism evidence="9 10">
    <name type="scientific">Tannerella sp. oral taxon BU063 isolate Cell 1/3</name>
    <dbReference type="NCBI Taxonomy" id="1411022"/>
    <lineage>
        <taxon>Bacteria</taxon>
        <taxon>Pseudomonadati</taxon>
        <taxon>Bacteroidota</taxon>
        <taxon>Bacteroidia</taxon>
        <taxon>Bacteroidales</taxon>
        <taxon>Tannerellaceae</taxon>
        <taxon>Tannerella</taxon>
    </lineage>
</organism>
<comment type="cofactor">
    <cofactor evidence="1">
        <name>Mg(2+)</name>
        <dbReference type="ChEBI" id="CHEBI:18420"/>
    </cofactor>
</comment>
<evidence type="ECO:0000259" key="8">
    <source>
        <dbReference type="Pfam" id="PF18765"/>
    </source>
</evidence>
<dbReference type="SUPFAM" id="SSF81301">
    <property type="entry name" value="Nucleotidyltransferase"/>
    <property type="match status" value="1"/>
</dbReference>
<evidence type="ECO:0000256" key="2">
    <source>
        <dbReference type="ARBA" id="ARBA00022679"/>
    </source>
</evidence>
<dbReference type="GO" id="GO:0046872">
    <property type="term" value="F:metal ion binding"/>
    <property type="evidence" value="ECO:0007669"/>
    <property type="project" value="UniProtKB-KW"/>
</dbReference>
<evidence type="ECO:0000256" key="5">
    <source>
        <dbReference type="ARBA" id="ARBA00022741"/>
    </source>
</evidence>
<reference evidence="9 10" key="1">
    <citation type="submission" date="2013-11" db="EMBL/GenBank/DDBJ databases">
        <title>Single cell genomics of uncultured Tannerella BU063 (oral taxon 286).</title>
        <authorList>
            <person name="Beall C.J."/>
            <person name="Campbell A.G."/>
            <person name="Griffen A.L."/>
            <person name="Podar M."/>
            <person name="Leys E.J."/>
        </authorList>
    </citation>
    <scope>NUCLEOTIDE SEQUENCE [LARGE SCALE GENOMIC DNA]</scope>
    <source>
        <strain evidence="9">Cell 1/3</strain>
    </source>
</reference>
<dbReference type="CDD" id="cd05403">
    <property type="entry name" value="NT_KNTase_like"/>
    <property type="match status" value="1"/>
</dbReference>
<evidence type="ECO:0000256" key="4">
    <source>
        <dbReference type="ARBA" id="ARBA00022723"/>
    </source>
</evidence>
<dbReference type="Gene3D" id="3.30.460.10">
    <property type="entry name" value="Beta Polymerase, domain 2"/>
    <property type="match status" value="1"/>
</dbReference>
<evidence type="ECO:0000256" key="7">
    <source>
        <dbReference type="ARBA" id="ARBA00022842"/>
    </source>
</evidence>
<dbReference type="Pfam" id="PF18765">
    <property type="entry name" value="Polbeta"/>
    <property type="match status" value="1"/>
</dbReference>
<proteinExistence type="predicted"/>
<dbReference type="AlphaFoldDB" id="W2CR27"/>
<keyword evidence="7" id="KW-0460">Magnesium</keyword>
<dbReference type="GO" id="GO:0016779">
    <property type="term" value="F:nucleotidyltransferase activity"/>
    <property type="evidence" value="ECO:0007669"/>
    <property type="project" value="UniProtKB-KW"/>
</dbReference>